<evidence type="ECO:0000256" key="6">
    <source>
        <dbReference type="RuleBase" id="RU369013"/>
    </source>
</evidence>
<name>A0A6A6PR77_9PEZI</name>
<evidence type="ECO:0000256" key="2">
    <source>
        <dbReference type="ARBA" id="ARBA00005648"/>
    </source>
</evidence>
<evidence type="ECO:0000259" key="7">
    <source>
        <dbReference type="Pfam" id="PF07970"/>
    </source>
</evidence>
<proteinExistence type="inferred from homology"/>
<dbReference type="GeneID" id="54472214"/>
<evidence type="ECO:0000313" key="10">
    <source>
        <dbReference type="Proteomes" id="UP000799767"/>
    </source>
</evidence>
<dbReference type="InterPro" id="IPR045888">
    <property type="entry name" value="Erv"/>
</dbReference>
<accession>A0A6A6PR77</accession>
<keyword evidence="6" id="KW-0931">ER-Golgi transport</keyword>
<dbReference type="PANTHER" id="PTHR10984:SF25">
    <property type="entry name" value="ENDOPLASMIC RETICULUM-GOLGI INTERMEDIATE COMPARTMENT PROTEIN 3"/>
    <property type="match status" value="1"/>
</dbReference>
<dbReference type="GO" id="GO:0006888">
    <property type="term" value="P:endoplasmic reticulum to Golgi vesicle-mediated transport"/>
    <property type="evidence" value="ECO:0007669"/>
    <property type="project" value="UniProtKB-UniRule"/>
</dbReference>
<comment type="subcellular location">
    <subcellularLocation>
        <location evidence="6">Endoplasmic reticulum membrane</location>
        <topology evidence="6">Multi-pass membrane protein</topology>
    </subcellularLocation>
    <subcellularLocation>
        <location evidence="6">Endoplasmic reticulum-Golgi intermediate compartment membrane</location>
        <topology evidence="6">Multi-pass membrane protein</topology>
    </subcellularLocation>
    <subcellularLocation>
        <location evidence="6">Golgi apparatus membrane</location>
        <topology evidence="6">Multi-pass membrane protein</topology>
    </subcellularLocation>
    <subcellularLocation>
        <location evidence="1">Membrane</location>
        <topology evidence="1">Multi-pass membrane protein</topology>
    </subcellularLocation>
</comment>
<dbReference type="InterPro" id="IPR012936">
    <property type="entry name" value="Erv_C"/>
</dbReference>
<dbReference type="Pfam" id="PF13850">
    <property type="entry name" value="ERGIC_N"/>
    <property type="match status" value="1"/>
</dbReference>
<keyword evidence="4 6" id="KW-1133">Transmembrane helix</keyword>
<dbReference type="InterPro" id="IPR039542">
    <property type="entry name" value="Erv_N"/>
</dbReference>
<evidence type="ECO:0000256" key="5">
    <source>
        <dbReference type="ARBA" id="ARBA00023136"/>
    </source>
</evidence>
<dbReference type="GO" id="GO:0005789">
    <property type="term" value="C:endoplasmic reticulum membrane"/>
    <property type="evidence" value="ECO:0007669"/>
    <property type="project" value="UniProtKB-SubCell"/>
</dbReference>
<evidence type="ECO:0000256" key="1">
    <source>
        <dbReference type="ARBA" id="ARBA00004141"/>
    </source>
</evidence>
<dbReference type="EMBL" id="MU001636">
    <property type="protein sequence ID" value="KAF2482579.1"/>
    <property type="molecule type" value="Genomic_DNA"/>
</dbReference>
<feature type="transmembrane region" description="Helical" evidence="6">
    <location>
        <begin position="20"/>
        <end position="43"/>
    </location>
</feature>
<protein>
    <recommendedName>
        <fullName evidence="6">Endoplasmic reticulum-Golgi intermediate compartment protein</fullName>
    </recommendedName>
</protein>
<evidence type="ECO:0000259" key="8">
    <source>
        <dbReference type="Pfam" id="PF13850"/>
    </source>
</evidence>
<dbReference type="GO" id="GO:0006890">
    <property type="term" value="P:retrograde vesicle-mediated transport, Golgi to endoplasmic reticulum"/>
    <property type="evidence" value="ECO:0007669"/>
    <property type="project" value="TreeGrafter"/>
</dbReference>
<feature type="domain" description="Endoplasmic reticulum vesicle transporter C-terminal" evidence="7">
    <location>
        <begin position="146"/>
        <end position="427"/>
    </location>
</feature>
<dbReference type="OrthoDB" id="270930at2759"/>
<keyword evidence="6" id="KW-0333">Golgi apparatus</keyword>
<feature type="transmembrane region" description="Helical" evidence="6">
    <location>
        <begin position="402"/>
        <end position="426"/>
    </location>
</feature>
<gene>
    <name evidence="9" type="ORF">BDY17DRAFT_251974</name>
</gene>
<keyword evidence="6" id="KW-0813">Transport</keyword>
<evidence type="ECO:0000256" key="3">
    <source>
        <dbReference type="ARBA" id="ARBA00022692"/>
    </source>
</evidence>
<dbReference type="GO" id="GO:0030134">
    <property type="term" value="C:COPII-coated ER to Golgi transport vesicle"/>
    <property type="evidence" value="ECO:0007669"/>
    <property type="project" value="TreeGrafter"/>
</dbReference>
<keyword evidence="10" id="KW-1185">Reference proteome</keyword>
<evidence type="ECO:0000256" key="4">
    <source>
        <dbReference type="ARBA" id="ARBA00022989"/>
    </source>
</evidence>
<keyword evidence="3 6" id="KW-0812">Transmembrane</keyword>
<evidence type="ECO:0000313" key="9">
    <source>
        <dbReference type="EMBL" id="KAF2482579.1"/>
    </source>
</evidence>
<dbReference type="Proteomes" id="UP000799767">
    <property type="component" value="Unassembled WGS sequence"/>
</dbReference>
<reference evidence="9" key="1">
    <citation type="journal article" date="2020" name="Stud. Mycol.">
        <title>101 Dothideomycetes genomes: a test case for predicting lifestyles and emergence of pathogens.</title>
        <authorList>
            <person name="Haridas S."/>
            <person name="Albert R."/>
            <person name="Binder M."/>
            <person name="Bloem J."/>
            <person name="Labutti K."/>
            <person name="Salamov A."/>
            <person name="Andreopoulos B."/>
            <person name="Baker S."/>
            <person name="Barry K."/>
            <person name="Bills G."/>
            <person name="Bluhm B."/>
            <person name="Cannon C."/>
            <person name="Castanera R."/>
            <person name="Culley D."/>
            <person name="Daum C."/>
            <person name="Ezra D."/>
            <person name="Gonzalez J."/>
            <person name="Henrissat B."/>
            <person name="Kuo A."/>
            <person name="Liang C."/>
            <person name="Lipzen A."/>
            <person name="Lutzoni F."/>
            <person name="Magnuson J."/>
            <person name="Mondo S."/>
            <person name="Nolan M."/>
            <person name="Ohm R."/>
            <person name="Pangilinan J."/>
            <person name="Park H.-J."/>
            <person name="Ramirez L."/>
            <person name="Alfaro M."/>
            <person name="Sun H."/>
            <person name="Tritt A."/>
            <person name="Yoshinaga Y."/>
            <person name="Zwiers L.-H."/>
            <person name="Turgeon B."/>
            <person name="Goodwin S."/>
            <person name="Spatafora J."/>
            <person name="Crous P."/>
            <person name="Grigoriev I."/>
        </authorList>
    </citation>
    <scope>NUCLEOTIDE SEQUENCE</scope>
    <source>
        <strain evidence="9">CBS 113389</strain>
    </source>
</reference>
<dbReference type="GO" id="GO:0033116">
    <property type="term" value="C:endoplasmic reticulum-Golgi intermediate compartment membrane"/>
    <property type="evidence" value="ECO:0007669"/>
    <property type="project" value="UniProtKB-SubCell"/>
</dbReference>
<organism evidence="9 10">
    <name type="scientific">Neohortaea acidophila</name>
    <dbReference type="NCBI Taxonomy" id="245834"/>
    <lineage>
        <taxon>Eukaryota</taxon>
        <taxon>Fungi</taxon>
        <taxon>Dikarya</taxon>
        <taxon>Ascomycota</taxon>
        <taxon>Pezizomycotina</taxon>
        <taxon>Dothideomycetes</taxon>
        <taxon>Dothideomycetidae</taxon>
        <taxon>Mycosphaerellales</taxon>
        <taxon>Teratosphaeriaceae</taxon>
        <taxon>Neohortaea</taxon>
    </lineage>
</organism>
<dbReference type="Pfam" id="PF07970">
    <property type="entry name" value="COPIIcoated_ERV"/>
    <property type="match status" value="1"/>
</dbReference>
<comment type="similarity">
    <text evidence="2 6">Belongs to the ERGIC family.</text>
</comment>
<dbReference type="AlphaFoldDB" id="A0A6A6PR77"/>
<feature type="domain" description="Endoplasmic reticulum vesicle transporter N-terminal" evidence="8">
    <location>
        <begin position="8"/>
        <end position="96"/>
    </location>
</feature>
<sequence length="443" mass="49328">MPAKSRFHRLDAFTKTVEDARVRTTSGGTLTLLSLLLILYLTWSEWAQYRRVLIQTEIVVDKGRDEKMEIHMNISFPRVPCELLTLDVMDVSGEVQTGVMHGVSKVRLRPHQEGGGEVPGASAQQLMLNEEREALEHLDPNYCGECYGAPAPENGLKKGCCQTCQEVRDAYASISWSFGRGNGVEQCEREHYGEHLDEQRAEGCRIEGSIRVNKVVGNFHFAPGKSFSNGNLHVHDLDNYFTDARDSPGIVHTFTHQIHTLRFGPELPVNLAERVGTNGVQWTQNHMNPLDATEQKTDEKAFNYMYFVKVVSTTWLPLGWKPTWTVLDIPHELVKLGGYGVGDKGSIDTNQYSVTAHHRAIGGGSADDQGHKERLHARGGIPGVFFSYDISPLRVINREVRAYSFSGFLVGVCAVIGGTLTVAAALDRLMFEGQLRVKKSHHS</sequence>
<dbReference type="PANTHER" id="PTHR10984">
    <property type="entry name" value="ENDOPLASMIC RETICULUM-GOLGI INTERMEDIATE COMPARTMENT PROTEIN"/>
    <property type="match status" value="1"/>
</dbReference>
<keyword evidence="5 6" id="KW-0472">Membrane</keyword>
<dbReference type="GO" id="GO:0000139">
    <property type="term" value="C:Golgi membrane"/>
    <property type="evidence" value="ECO:0007669"/>
    <property type="project" value="UniProtKB-SubCell"/>
</dbReference>
<dbReference type="RefSeq" id="XP_033589149.1">
    <property type="nucleotide sequence ID" value="XM_033731212.1"/>
</dbReference>
<comment type="function">
    <text evidence="6">Plays a role in transport between endoplasmic reticulum and Golgi.</text>
</comment>
<keyword evidence="6" id="KW-0256">Endoplasmic reticulum</keyword>